<reference evidence="2" key="1">
    <citation type="submission" date="2021-01" db="EMBL/GenBank/DDBJ databases">
        <authorList>
            <person name="Kaushik A."/>
        </authorList>
    </citation>
    <scope>NUCLEOTIDE SEQUENCE</scope>
    <source>
        <strain evidence="2">AG2-2IIIB</strain>
    </source>
</reference>
<comment type="caution">
    <text evidence="2">The sequence shown here is derived from an EMBL/GenBank/DDBJ whole genome shotgun (WGS) entry which is preliminary data.</text>
</comment>
<dbReference type="SMART" id="SM00915">
    <property type="entry name" value="Jacalin"/>
    <property type="match status" value="1"/>
</dbReference>
<dbReference type="EMBL" id="CAJMWT010003097">
    <property type="protein sequence ID" value="CAE6463352.1"/>
    <property type="molecule type" value="Genomic_DNA"/>
</dbReference>
<gene>
    <name evidence="2" type="ORF">RDB_LOCUS98650</name>
</gene>
<dbReference type="InterPro" id="IPR054586">
    <property type="entry name" value="MACPF_1_fungal"/>
</dbReference>
<dbReference type="Gene3D" id="2.100.10.30">
    <property type="entry name" value="Jacalin-like lectin domain"/>
    <property type="match status" value="1"/>
</dbReference>
<accession>A0A8H3BRZ8</accession>
<evidence type="ECO:0000259" key="1">
    <source>
        <dbReference type="SMART" id="SM00915"/>
    </source>
</evidence>
<evidence type="ECO:0000313" key="3">
    <source>
        <dbReference type="Proteomes" id="UP000663843"/>
    </source>
</evidence>
<dbReference type="SUPFAM" id="SSF51101">
    <property type="entry name" value="Mannose-binding lectins"/>
    <property type="match status" value="1"/>
</dbReference>
<proteinExistence type="predicted"/>
<dbReference type="Proteomes" id="UP000663843">
    <property type="component" value="Unassembled WGS sequence"/>
</dbReference>
<feature type="domain" description="Jacalin-type lectin" evidence="1">
    <location>
        <begin position="313"/>
        <end position="429"/>
    </location>
</feature>
<dbReference type="Pfam" id="PF22693">
    <property type="entry name" value="MACPF_1"/>
    <property type="match status" value="1"/>
</dbReference>
<dbReference type="InterPro" id="IPR036404">
    <property type="entry name" value="Jacalin-like_lectin_dom_sf"/>
</dbReference>
<evidence type="ECO:0000313" key="2">
    <source>
        <dbReference type="EMBL" id="CAE6463352.1"/>
    </source>
</evidence>
<name>A0A8H3BRZ8_9AGAM</name>
<protein>
    <recommendedName>
        <fullName evidence="1">Jacalin-type lectin domain-containing protein</fullName>
    </recommendedName>
</protein>
<dbReference type="AlphaFoldDB" id="A0A8H3BRZ8"/>
<dbReference type="Pfam" id="PF01419">
    <property type="entry name" value="Jacalin"/>
    <property type="match status" value="1"/>
</dbReference>
<dbReference type="InterPro" id="IPR001229">
    <property type="entry name" value="Jacalin-like_lectin_dom"/>
</dbReference>
<sequence length="498" mass="55016">MDGARVSDSGDNNVPLPSNCNAGLNELDCVLRNAGWLRGFRMDNMDGPQVLGNQVASYVDGATPFIEEKNDILTEIVTTRHKQESNYVHQGWSVGAATTTSPWTQSRIDATNRYNAGGTWTTRRTLAIRLRAQVLLEDLTPAPEFVAAIEEALTRSSIFEKFQGVYRTLNRWGDVVPLEIEMGSSLTFTDTETNFVQVGLFLHEPPESSLLANSYACNDDCQLPATSFDNFSDVSKIKTANIVRKGSANNMEWSDGSWAMTEATRWRLIRVLMASPTINLLSNDLQARLTDLYSEKFSYAPSLTIGSIGFQHKIEDDANNASRTISSVEIHSTNEIIGLSIKYLDDVVSRGGRDVGNRHIFALNKGEYIIEMLTCAGNEWLHGIQFITNTGRCSVIYGALIGTPTISKSKGGVLVGFSTRSKKHPEWDYLITGVKGIWSYDLMPSIPKENDIYSDYFGATNQCQRDFSDRELIGNSSSMHIKNVEVWAGGGIDGIQVG</sequence>
<organism evidence="2 3">
    <name type="scientific">Rhizoctonia solani</name>
    <dbReference type="NCBI Taxonomy" id="456999"/>
    <lineage>
        <taxon>Eukaryota</taxon>
        <taxon>Fungi</taxon>
        <taxon>Dikarya</taxon>
        <taxon>Basidiomycota</taxon>
        <taxon>Agaricomycotina</taxon>
        <taxon>Agaricomycetes</taxon>
        <taxon>Cantharellales</taxon>
        <taxon>Ceratobasidiaceae</taxon>
        <taxon>Rhizoctonia</taxon>
    </lineage>
</organism>